<dbReference type="PANTHER" id="PTHR11749">
    <property type="entry name" value="RIBULOSE-5-PHOSPHATE-3-EPIMERASE"/>
    <property type="match status" value="1"/>
</dbReference>
<dbReference type="NCBIfam" id="NF004076">
    <property type="entry name" value="PRK05581.1-4"/>
    <property type="match status" value="1"/>
</dbReference>
<dbReference type="GO" id="GO:0046872">
    <property type="term" value="F:metal ion binding"/>
    <property type="evidence" value="ECO:0007669"/>
    <property type="project" value="UniProtKB-UniRule"/>
</dbReference>
<protein>
    <recommendedName>
        <fullName evidence="7 10">Ribulose-phosphate 3-epimerase</fullName>
        <ecNumber evidence="7 10">5.1.3.1</ecNumber>
    </recommendedName>
</protein>
<dbReference type="Gene3D" id="3.20.20.70">
    <property type="entry name" value="Aldolase class I"/>
    <property type="match status" value="1"/>
</dbReference>
<sequence>MERKTGYPPFPPPGSIRILLAIACTPLAFLRRPIKIGGMDVSRQAEAVQKLRDEQAIILPSLLQCDFGNLQREIHSLEEAGVRGFHLDVMDGHFVPNLTYGMPIVEGVRKLTSLPIDVHLMISEPAKYVRQFADAGADSLTVHAEIEQDTSEVLKMIRQLGVGVGLAINPATSFESVESLLPLCDLLLPMSVNAGFGGQQFNPVALEKLRQARHNFPDLLLEVDGGVNIGTIADCYSAGATLFVVGSAIFGQDDYRQALEGLTAAIGL</sequence>
<feature type="binding site" evidence="10">
    <location>
        <begin position="195"/>
        <end position="198"/>
    </location>
    <ligand>
        <name>substrate</name>
    </ligand>
</feature>
<feature type="binding site" evidence="10">
    <location>
        <position position="224"/>
    </location>
    <ligand>
        <name>a divalent metal cation</name>
        <dbReference type="ChEBI" id="CHEBI:60240"/>
    </ligand>
</feature>
<comment type="cofactor">
    <cofactor evidence="10">
        <name>a divalent metal cation</name>
        <dbReference type="ChEBI" id="CHEBI:60240"/>
    </cofactor>
    <text evidence="10">Binds 1 divalent metal cation per subunit.</text>
</comment>
<dbReference type="GO" id="GO:0006098">
    <property type="term" value="P:pentose-phosphate shunt"/>
    <property type="evidence" value="ECO:0007669"/>
    <property type="project" value="UniProtKB-UniRule"/>
</dbReference>
<feature type="binding site" evidence="10">
    <location>
        <position position="61"/>
    </location>
    <ligand>
        <name>substrate</name>
    </ligand>
</feature>
<dbReference type="InterPro" id="IPR011060">
    <property type="entry name" value="RibuloseP-bd_barrel"/>
</dbReference>
<comment type="cofactor">
    <cofactor evidence="2">
        <name>Mn(2+)</name>
        <dbReference type="ChEBI" id="CHEBI:29035"/>
    </cofactor>
</comment>
<evidence type="ECO:0000256" key="9">
    <source>
        <dbReference type="ARBA" id="ARBA00023235"/>
    </source>
</evidence>
<comment type="similarity">
    <text evidence="6 10">Belongs to the ribulose-phosphate 3-epimerase family.</text>
</comment>
<evidence type="ECO:0000256" key="4">
    <source>
        <dbReference type="ARBA" id="ARBA00001947"/>
    </source>
</evidence>
<evidence type="ECO:0000256" key="6">
    <source>
        <dbReference type="ARBA" id="ARBA00009541"/>
    </source>
</evidence>
<dbReference type="GO" id="GO:0005737">
    <property type="term" value="C:cytoplasm"/>
    <property type="evidence" value="ECO:0007669"/>
    <property type="project" value="UniProtKB-ARBA"/>
</dbReference>
<name>A0A518G5Q8_9BACT</name>
<reference evidence="11 12" key="1">
    <citation type="submission" date="2019-02" db="EMBL/GenBank/DDBJ databases">
        <title>Deep-cultivation of Planctomycetes and their phenomic and genomic characterization uncovers novel biology.</title>
        <authorList>
            <person name="Wiegand S."/>
            <person name="Jogler M."/>
            <person name="Boedeker C."/>
            <person name="Pinto D."/>
            <person name="Vollmers J."/>
            <person name="Rivas-Marin E."/>
            <person name="Kohn T."/>
            <person name="Peeters S.H."/>
            <person name="Heuer A."/>
            <person name="Rast P."/>
            <person name="Oberbeckmann S."/>
            <person name="Bunk B."/>
            <person name="Jeske O."/>
            <person name="Meyerdierks A."/>
            <person name="Storesund J.E."/>
            <person name="Kallscheuer N."/>
            <person name="Luecker S."/>
            <person name="Lage O.M."/>
            <person name="Pohl T."/>
            <person name="Merkel B.J."/>
            <person name="Hornburger P."/>
            <person name="Mueller R.-W."/>
            <person name="Bruemmer F."/>
            <person name="Labrenz M."/>
            <person name="Spormann A.M."/>
            <person name="Op den Camp H."/>
            <person name="Overmann J."/>
            <person name="Amann R."/>
            <person name="Jetten M.S.M."/>
            <person name="Mascher T."/>
            <person name="Medema M.H."/>
            <person name="Devos D.P."/>
            <person name="Kaster A.-K."/>
            <person name="Ovreas L."/>
            <person name="Rohde M."/>
            <person name="Galperin M.Y."/>
            <person name="Jogler C."/>
        </authorList>
    </citation>
    <scope>NUCLEOTIDE SEQUENCE [LARGE SCALE GENOMIC DNA]</scope>
    <source>
        <strain evidence="11 12">Q31a</strain>
    </source>
</reference>
<comment type="cofactor">
    <cofactor evidence="3">
        <name>Co(2+)</name>
        <dbReference type="ChEBI" id="CHEBI:48828"/>
    </cofactor>
</comment>
<dbReference type="InterPro" id="IPR026019">
    <property type="entry name" value="Ribul_P_3_epim"/>
</dbReference>
<dbReference type="InterPro" id="IPR000056">
    <property type="entry name" value="Ribul_P_3_epim-like"/>
</dbReference>
<feature type="active site" description="Proton donor" evidence="10">
    <location>
        <position position="224"/>
    </location>
</feature>
<evidence type="ECO:0000313" key="12">
    <source>
        <dbReference type="Proteomes" id="UP000318017"/>
    </source>
</evidence>
<dbReference type="InterPro" id="IPR013785">
    <property type="entry name" value="Aldolase_TIM"/>
</dbReference>
<evidence type="ECO:0000256" key="7">
    <source>
        <dbReference type="ARBA" id="ARBA00013188"/>
    </source>
</evidence>
<comment type="cofactor">
    <cofactor evidence="4">
        <name>Zn(2+)</name>
        <dbReference type="ChEBI" id="CHEBI:29105"/>
    </cofactor>
</comment>
<comment type="pathway">
    <text evidence="10">Carbohydrate degradation.</text>
</comment>
<feature type="active site" description="Proton acceptor" evidence="10">
    <location>
        <position position="88"/>
    </location>
</feature>
<proteinExistence type="inferred from homology"/>
<evidence type="ECO:0000256" key="10">
    <source>
        <dbReference type="HAMAP-Rule" id="MF_02227"/>
    </source>
</evidence>
<evidence type="ECO:0000256" key="5">
    <source>
        <dbReference type="ARBA" id="ARBA00001954"/>
    </source>
</evidence>
<keyword evidence="8 10" id="KW-0479">Metal-binding</keyword>
<comment type="cofactor">
    <cofactor evidence="5">
        <name>Fe(2+)</name>
        <dbReference type="ChEBI" id="CHEBI:29033"/>
    </cofactor>
</comment>
<dbReference type="Proteomes" id="UP000318017">
    <property type="component" value="Chromosome"/>
</dbReference>
<dbReference type="AlphaFoldDB" id="A0A518G5Q8"/>
<dbReference type="Pfam" id="PF00834">
    <property type="entry name" value="Ribul_P_3_epim"/>
    <property type="match status" value="1"/>
</dbReference>
<feature type="binding site" evidence="10">
    <location>
        <position position="119"/>
    </location>
    <ligand>
        <name>substrate</name>
    </ligand>
</feature>
<dbReference type="KEGG" id="ahel:Q31a_22320"/>
<dbReference type="CDD" id="cd00429">
    <property type="entry name" value="RPE"/>
    <property type="match status" value="1"/>
</dbReference>
<feature type="binding site" evidence="10">
    <location>
        <begin position="246"/>
        <end position="247"/>
    </location>
    <ligand>
        <name>substrate</name>
    </ligand>
</feature>
<comment type="catalytic activity">
    <reaction evidence="1 10">
        <text>D-ribulose 5-phosphate = D-xylulose 5-phosphate</text>
        <dbReference type="Rhea" id="RHEA:13677"/>
        <dbReference type="ChEBI" id="CHEBI:57737"/>
        <dbReference type="ChEBI" id="CHEBI:58121"/>
        <dbReference type="EC" id="5.1.3.1"/>
    </reaction>
</comment>
<dbReference type="GO" id="GO:0004750">
    <property type="term" value="F:D-ribulose-phosphate 3-epimerase activity"/>
    <property type="evidence" value="ECO:0007669"/>
    <property type="project" value="UniProtKB-UniRule"/>
</dbReference>
<dbReference type="PROSITE" id="PS01085">
    <property type="entry name" value="RIBUL_P_3_EPIMER_1"/>
    <property type="match status" value="1"/>
</dbReference>
<keyword evidence="10" id="KW-0119">Carbohydrate metabolism</keyword>
<feature type="binding site" evidence="10">
    <location>
        <begin position="224"/>
        <end position="226"/>
    </location>
    <ligand>
        <name>substrate</name>
    </ligand>
</feature>
<dbReference type="HAMAP" id="MF_02227">
    <property type="entry name" value="RPE"/>
    <property type="match status" value="1"/>
</dbReference>
<evidence type="ECO:0000256" key="2">
    <source>
        <dbReference type="ARBA" id="ARBA00001936"/>
    </source>
</evidence>
<feature type="binding site" evidence="10">
    <location>
        <position position="119"/>
    </location>
    <ligand>
        <name>a divalent metal cation</name>
        <dbReference type="ChEBI" id="CHEBI:60240"/>
    </ligand>
</feature>
<dbReference type="GO" id="GO:0019323">
    <property type="term" value="P:pentose catabolic process"/>
    <property type="evidence" value="ECO:0007669"/>
    <property type="project" value="UniProtKB-UniRule"/>
</dbReference>
<feature type="binding site" evidence="10">
    <location>
        <position position="86"/>
    </location>
    <ligand>
        <name>a divalent metal cation</name>
        <dbReference type="ChEBI" id="CHEBI:60240"/>
    </ligand>
</feature>
<dbReference type="FunFam" id="3.20.20.70:FF:000004">
    <property type="entry name" value="Ribulose-phosphate 3-epimerase"/>
    <property type="match status" value="1"/>
</dbReference>
<dbReference type="EC" id="5.1.3.1" evidence="7 10"/>
<accession>A0A518G5Q8</accession>
<gene>
    <name evidence="10 11" type="primary">rpe</name>
    <name evidence="11" type="ORF">Q31a_22320</name>
</gene>
<evidence type="ECO:0000256" key="3">
    <source>
        <dbReference type="ARBA" id="ARBA00001941"/>
    </source>
</evidence>
<evidence type="ECO:0000256" key="8">
    <source>
        <dbReference type="ARBA" id="ARBA00022723"/>
    </source>
</evidence>
<feature type="binding site" evidence="10">
    <location>
        <position position="88"/>
    </location>
    <ligand>
        <name>a divalent metal cation</name>
        <dbReference type="ChEBI" id="CHEBI:60240"/>
    </ligand>
</feature>
<dbReference type="SUPFAM" id="SSF51366">
    <property type="entry name" value="Ribulose-phoshate binding barrel"/>
    <property type="match status" value="1"/>
</dbReference>
<organism evidence="11 12">
    <name type="scientific">Aureliella helgolandensis</name>
    <dbReference type="NCBI Taxonomy" id="2527968"/>
    <lineage>
        <taxon>Bacteria</taxon>
        <taxon>Pseudomonadati</taxon>
        <taxon>Planctomycetota</taxon>
        <taxon>Planctomycetia</taxon>
        <taxon>Pirellulales</taxon>
        <taxon>Pirellulaceae</taxon>
        <taxon>Aureliella</taxon>
    </lineage>
</organism>
<dbReference type="EMBL" id="CP036298">
    <property type="protein sequence ID" value="QDV23922.1"/>
    <property type="molecule type" value="Genomic_DNA"/>
</dbReference>
<evidence type="ECO:0000256" key="1">
    <source>
        <dbReference type="ARBA" id="ARBA00001782"/>
    </source>
</evidence>
<comment type="function">
    <text evidence="10">Catalyzes the reversible epimerization of D-ribulose 5-phosphate to D-xylulose 5-phosphate.</text>
</comment>
<keyword evidence="12" id="KW-1185">Reference proteome</keyword>
<evidence type="ECO:0000313" key="11">
    <source>
        <dbReference type="EMBL" id="QDV23922.1"/>
    </source>
</evidence>
<keyword evidence="9 10" id="KW-0413">Isomerase</keyword>
<dbReference type="NCBIfam" id="TIGR01163">
    <property type="entry name" value="rpe"/>
    <property type="match status" value="1"/>
</dbReference>